<dbReference type="EMBL" id="BROD01000001">
    <property type="protein sequence ID" value="GKX68343.1"/>
    <property type="molecule type" value="Genomic_DNA"/>
</dbReference>
<gene>
    <name evidence="1" type="ORF">rsdtw13_36010</name>
</gene>
<dbReference type="Proteomes" id="UP001058074">
    <property type="component" value="Unassembled WGS sequence"/>
</dbReference>
<sequence>MKNTIARVLGIISSILAILLSLLHGIFLIGDNIISLLNIVIILILIILSILISLPACKVGNILPIMIYSILTIATIFNIACVFHFNDKSSITECLMYSSSLTISLAIMILLLSNKMNNKISVTIYGILIICTILIPQSIMYFIVPSTDSFLYSYTLNASYFKVISYAFTYDKSFYMPPLTLMIVSISIFIYSFFKNNL</sequence>
<proteinExistence type="predicted"/>
<accession>A0ACB5RGY8</accession>
<keyword evidence="2" id="KW-1185">Reference proteome</keyword>
<evidence type="ECO:0000313" key="1">
    <source>
        <dbReference type="EMBL" id="GKX68343.1"/>
    </source>
</evidence>
<name>A0ACB5RGY8_9CLOT</name>
<reference evidence="1" key="1">
    <citation type="journal article" date="2025" name="Int. J. Syst. Evol. Microbiol.">
        <title>Inconstantimicrobium mannanitabidum sp. nov., a novel member of the family Clostridiaceae isolated from anoxic soil under the treatment of reductive soil disinfestation.</title>
        <authorList>
            <person name="Ueki A."/>
            <person name="Tonouchi A."/>
            <person name="Honma S."/>
            <person name="Kaku N."/>
            <person name="Ueki K."/>
        </authorList>
    </citation>
    <scope>NUCLEOTIDE SEQUENCE</scope>
    <source>
        <strain evidence="1">TW13</strain>
    </source>
</reference>
<protein>
    <submittedName>
        <fullName evidence="1">Uncharacterized protein</fullName>
    </submittedName>
</protein>
<organism evidence="1 2">
    <name type="scientific">Inconstantimicrobium mannanitabidum</name>
    <dbReference type="NCBI Taxonomy" id="1604901"/>
    <lineage>
        <taxon>Bacteria</taxon>
        <taxon>Bacillati</taxon>
        <taxon>Bacillota</taxon>
        <taxon>Clostridia</taxon>
        <taxon>Eubacteriales</taxon>
        <taxon>Clostridiaceae</taxon>
        <taxon>Inconstantimicrobium</taxon>
    </lineage>
</organism>
<evidence type="ECO:0000313" key="2">
    <source>
        <dbReference type="Proteomes" id="UP001058074"/>
    </source>
</evidence>
<comment type="caution">
    <text evidence="1">The sequence shown here is derived from an EMBL/GenBank/DDBJ whole genome shotgun (WGS) entry which is preliminary data.</text>
</comment>